<keyword evidence="2" id="KW-1185">Reference proteome</keyword>
<reference evidence="1" key="1">
    <citation type="journal article" date="2023" name="Nat. Commun.">
        <title>Diploid and tetraploid genomes of Acorus and the evolution of monocots.</title>
        <authorList>
            <person name="Ma L."/>
            <person name="Liu K.W."/>
            <person name="Li Z."/>
            <person name="Hsiao Y.Y."/>
            <person name="Qi Y."/>
            <person name="Fu T."/>
            <person name="Tang G.D."/>
            <person name="Zhang D."/>
            <person name="Sun W.H."/>
            <person name="Liu D.K."/>
            <person name="Li Y."/>
            <person name="Chen G.Z."/>
            <person name="Liu X.D."/>
            <person name="Liao X.Y."/>
            <person name="Jiang Y.T."/>
            <person name="Yu X."/>
            <person name="Hao Y."/>
            <person name="Huang J."/>
            <person name="Zhao X.W."/>
            <person name="Ke S."/>
            <person name="Chen Y.Y."/>
            <person name="Wu W.L."/>
            <person name="Hsu J.L."/>
            <person name="Lin Y.F."/>
            <person name="Huang M.D."/>
            <person name="Li C.Y."/>
            <person name="Huang L."/>
            <person name="Wang Z.W."/>
            <person name="Zhao X."/>
            <person name="Zhong W.Y."/>
            <person name="Peng D.H."/>
            <person name="Ahmad S."/>
            <person name="Lan S."/>
            <person name="Zhang J.S."/>
            <person name="Tsai W.C."/>
            <person name="Van de Peer Y."/>
            <person name="Liu Z.J."/>
        </authorList>
    </citation>
    <scope>NUCLEOTIDE SEQUENCE</scope>
    <source>
        <strain evidence="1">SCP</strain>
    </source>
</reference>
<dbReference type="AlphaFoldDB" id="A0AAV9A0D2"/>
<dbReference type="EMBL" id="JAUJYN010000026">
    <property type="protein sequence ID" value="KAK1258066.1"/>
    <property type="molecule type" value="Genomic_DNA"/>
</dbReference>
<sequence length="59" mass="6765">MGEGEGVVVRRSTNHWIMLLCLRDWINNGIVVNIVCDAWVVPFTERVAHPSHNIFYSVI</sequence>
<protein>
    <submittedName>
        <fullName evidence="1">Uncharacterized protein</fullName>
    </submittedName>
</protein>
<name>A0AAV9A0D2_ACOGR</name>
<organism evidence="1 2">
    <name type="scientific">Acorus gramineus</name>
    <name type="common">Dwarf sweet flag</name>
    <dbReference type="NCBI Taxonomy" id="55184"/>
    <lineage>
        <taxon>Eukaryota</taxon>
        <taxon>Viridiplantae</taxon>
        <taxon>Streptophyta</taxon>
        <taxon>Embryophyta</taxon>
        <taxon>Tracheophyta</taxon>
        <taxon>Spermatophyta</taxon>
        <taxon>Magnoliopsida</taxon>
        <taxon>Liliopsida</taxon>
        <taxon>Acoraceae</taxon>
        <taxon>Acorus</taxon>
    </lineage>
</organism>
<comment type="caution">
    <text evidence="1">The sequence shown here is derived from an EMBL/GenBank/DDBJ whole genome shotgun (WGS) entry which is preliminary data.</text>
</comment>
<reference evidence="1" key="2">
    <citation type="submission" date="2023-06" db="EMBL/GenBank/DDBJ databases">
        <authorList>
            <person name="Ma L."/>
            <person name="Liu K.-W."/>
            <person name="Li Z."/>
            <person name="Hsiao Y.-Y."/>
            <person name="Qi Y."/>
            <person name="Fu T."/>
            <person name="Tang G."/>
            <person name="Zhang D."/>
            <person name="Sun W.-H."/>
            <person name="Liu D.-K."/>
            <person name="Li Y."/>
            <person name="Chen G.-Z."/>
            <person name="Liu X.-D."/>
            <person name="Liao X.-Y."/>
            <person name="Jiang Y.-T."/>
            <person name="Yu X."/>
            <person name="Hao Y."/>
            <person name="Huang J."/>
            <person name="Zhao X.-W."/>
            <person name="Ke S."/>
            <person name="Chen Y.-Y."/>
            <person name="Wu W.-L."/>
            <person name="Hsu J.-L."/>
            <person name="Lin Y.-F."/>
            <person name="Huang M.-D."/>
            <person name="Li C.-Y."/>
            <person name="Huang L."/>
            <person name="Wang Z.-W."/>
            <person name="Zhao X."/>
            <person name="Zhong W.-Y."/>
            <person name="Peng D.-H."/>
            <person name="Ahmad S."/>
            <person name="Lan S."/>
            <person name="Zhang J.-S."/>
            <person name="Tsai W.-C."/>
            <person name="Van De Peer Y."/>
            <person name="Liu Z.-J."/>
        </authorList>
    </citation>
    <scope>NUCLEOTIDE SEQUENCE</scope>
    <source>
        <strain evidence="1">SCP</strain>
        <tissue evidence="1">Leaves</tissue>
    </source>
</reference>
<evidence type="ECO:0000313" key="2">
    <source>
        <dbReference type="Proteomes" id="UP001179952"/>
    </source>
</evidence>
<dbReference type="Proteomes" id="UP001179952">
    <property type="component" value="Unassembled WGS sequence"/>
</dbReference>
<evidence type="ECO:0000313" key="1">
    <source>
        <dbReference type="EMBL" id="KAK1258066.1"/>
    </source>
</evidence>
<gene>
    <name evidence="1" type="ORF">QJS04_geneDACA020734</name>
</gene>
<proteinExistence type="predicted"/>
<accession>A0AAV9A0D2</accession>